<evidence type="ECO:0000256" key="2">
    <source>
        <dbReference type="ARBA" id="ARBA00022692"/>
    </source>
</evidence>
<dbReference type="RefSeq" id="WP_345606739.1">
    <property type="nucleotide sequence ID" value="NZ_BAABJO010000014.1"/>
</dbReference>
<evidence type="ECO:0000256" key="5">
    <source>
        <dbReference type="SAM" id="Phobius"/>
    </source>
</evidence>
<feature type="transmembrane region" description="Helical" evidence="5">
    <location>
        <begin position="67"/>
        <end position="87"/>
    </location>
</feature>
<dbReference type="Proteomes" id="UP001500804">
    <property type="component" value="Unassembled WGS sequence"/>
</dbReference>
<keyword evidence="8" id="KW-1185">Reference proteome</keyword>
<keyword evidence="2 5" id="KW-0812">Transmembrane</keyword>
<feature type="transmembrane region" description="Helical" evidence="5">
    <location>
        <begin position="26"/>
        <end position="47"/>
    </location>
</feature>
<dbReference type="EMBL" id="BAABJO010000014">
    <property type="protein sequence ID" value="GAA5125616.1"/>
    <property type="molecule type" value="Genomic_DNA"/>
</dbReference>
<feature type="domain" description="Lipopolysaccharide assembly protein A" evidence="6">
    <location>
        <begin position="48"/>
        <end position="96"/>
    </location>
</feature>
<keyword evidence="3 5" id="KW-1133">Transmembrane helix</keyword>
<evidence type="ECO:0000313" key="8">
    <source>
        <dbReference type="Proteomes" id="UP001500804"/>
    </source>
</evidence>
<reference evidence="8" key="1">
    <citation type="journal article" date="2019" name="Int. J. Syst. Evol. Microbiol.">
        <title>The Global Catalogue of Microorganisms (GCM) 10K type strain sequencing project: providing services to taxonomists for standard genome sequencing and annotation.</title>
        <authorList>
            <consortium name="The Broad Institute Genomics Platform"/>
            <consortium name="The Broad Institute Genome Sequencing Center for Infectious Disease"/>
            <person name="Wu L."/>
            <person name="Ma J."/>
        </authorList>
    </citation>
    <scope>NUCLEOTIDE SEQUENCE [LARGE SCALE GENOMIC DNA]</scope>
    <source>
        <strain evidence="8">JCM 18302</strain>
    </source>
</reference>
<sequence>MDDKWMPTDGENDVTRVAAAPRSRVSGLWVGVILSAVVLVFLLVFILQNGNPVLITFLGWTQTLPTGVALLFAAIAGVLLVAIPGSIRILQLRRAAATEGFVTERPSHRG</sequence>
<keyword evidence="4 5" id="KW-0472">Membrane</keyword>
<evidence type="ECO:0000256" key="1">
    <source>
        <dbReference type="ARBA" id="ARBA00022475"/>
    </source>
</evidence>
<keyword evidence="1" id="KW-1003">Cell membrane</keyword>
<name>A0ABP9NLN5_9PSEU</name>
<gene>
    <name evidence="7" type="ORF">GCM10023320_40280</name>
</gene>
<evidence type="ECO:0000313" key="7">
    <source>
        <dbReference type="EMBL" id="GAA5125616.1"/>
    </source>
</evidence>
<evidence type="ECO:0000259" key="6">
    <source>
        <dbReference type="Pfam" id="PF06305"/>
    </source>
</evidence>
<organism evidence="7 8">
    <name type="scientific">Pseudonocardia adelaidensis</name>
    <dbReference type="NCBI Taxonomy" id="648754"/>
    <lineage>
        <taxon>Bacteria</taxon>
        <taxon>Bacillati</taxon>
        <taxon>Actinomycetota</taxon>
        <taxon>Actinomycetes</taxon>
        <taxon>Pseudonocardiales</taxon>
        <taxon>Pseudonocardiaceae</taxon>
        <taxon>Pseudonocardia</taxon>
    </lineage>
</organism>
<accession>A0ABP9NLN5</accession>
<evidence type="ECO:0000256" key="4">
    <source>
        <dbReference type="ARBA" id="ARBA00023136"/>
    </source>
</evidence>
<dbReference type="InterPro" id="IPR010445">
    <property type="entry name" value="LapA_dom"/>
</dbReference>
<evidence type="ECO:0000256" key="3">
    <source>
        <dbReference type="ARBA" id="ARBA00022989"/>
    </source>
</evidence>
<dbReference type="Pfam" id="PF06305">
    <property type="entry name" value="LapA_dom"/>
    <property type="match status" value="1"/>
</dbReference>
<comment type="caution">
    <text evidence="7">The sequence shown here is derived from an EMBL/GenBank/DDBJ whole genome shotgun (WGS) entry which is preliminary data.</text>
</comment>
<proteinExistence type="predicted"/>
<protein>
    <recommendedName>
        <fullName evidence="6">Lipopolysaccharide assembly protein A domain-containing protein</fullName>
    </recommendedName>
</protein>